<dbReference type="EMBL" id="JAFMYV010000003">
    <property type="protein sequence ID" value="MBO0936506.1"/>
    <property type="molecule type" value="Genomic_DNA"/>
</dbReference>
<keyword evidence="1" id="KW-0175">Coiled coil</keyword>
<accession>A0A939K4S7</accession>
<keyword evidence="3" id="KW-1133">Transmembrane helix</keyword>
<evidence type="ECO:0000313" key="5">
    <source>
        <dbReference type="Proteomes" id="UP000664034"/>
    </source>
</evidence>
<comment type="caution">
    <text evidence="4">The sequence shown here is derived from an EMBL/GenBank/DDBJ whole genome shotgun (WGS) entry which is preliminary data.</text>
</comment>
<feature type="region of interest" description="Disordered" evidence="2">
    <location>
        <begin position="325"/>
        <end position="345"/>
    </location>
</feature>
<dbReference type="Proteomes" id="UP000664034">
    <property type="component" value="Unassembled WGS sequence"/>
</dbReference>
<evidence type="ECO:0000313" key="4">
    <source>
        <dbReference type="EMBL" id="MBO0936506.1"/>
    </source>
</evidence>
<protein>
    <submittedName>
        <fullName evidence="4">YrzE family protein</fullName>
    </submittedName>
</protein>
<gene>
    <name evidence="4" type="ORF">J2I47_08130</name>
</gene>
<proteinExistence type="predicted"/>
<evidence type="ECO:0000256" key="1">
    <source>
        <dbReference type="SAM" id="Coils"/>
    </source>
</evidence>
<evidence type="ECO:0000256" key="2">
    <source>
        <dbReference type="SAM" id="MobiDB-lite"/>
    </source>
</evidence>
<keyword evidence="5" id="KW-1185">Reference proteome</keyword>
<keyword evidence="3" id="KW-0472">Membrane</keyword>
<feature type="transmembrane region" description="Helical" evidence="3">
    <location>
        <begin position="69"/>
        <end position="87"/>
    </location>
</feature>
<organism evidence="4 5">
    <name type="scientific">Fibrella rubiginis</name>
    <dbReference type="NCBI Taxonomy" id="2817060"/>
    <lineage>
        <taxon>Bacteria</taxon>
        <taxon>Pseudomonadati</taxon>
        <taxon>Bacteroidota</taxon>
        <taxon>Cytophagia</taxon>
        <taxon>Cytophagales</taxon>
        <taxon>Spirosomataceae</taxon>
        <taxon>Fibrella</taxon>
    </lineage>
</organism>
<sequence>MEREPLYATSPSGGMDFMKRISWSAVFAGVLVAIVTQMLLTLLGLGIGLGTIDAVQERNPTDGLGTGSAIWYIISSLVSLLLGGWVAGRLASAPRLFDGIIHGVLTWCLVTLLTIYFLTTTIGSIIGGAGRLVGGIVSTAGSAAAAAAPGIGDAVKGQLKENGVDLDNLDLGDLKNEANKILRQTGDPNLNPKTLERKANQAGNEAENAADKAASNPQAADDVAGGLFNRLFKQGQATVNSVDREDAVNVVMKRSGKSRAEAEQTVDNWIKTYEQARVKFEQTKKEAEVKARQTADDAASAGSKGAIFGFFGLLLGAAAAGYGAKMGTDSKDDDNRLDRPVRPVR</sequence>
<keyword evidence="3" id="KW-0812">Transmembrane</keyword>
<reference evidence="4" key="1">
    <citation type="submission" date="2021-03" db="EMBL/GenBank/DDBJ databases">
        <title>Fibrella sp. HMF5335 genome sequencing and assembly.</title>
        <authorList>
            <person name="Kang H."/>
            <person name="Kim H."/>
            <person name="Bae S."/>
            <person name="Joh K."/>
        </authorList>
    </citation>
    <scope>NUCLEOTIDE SEQUENCE</scope>
    <source>
        <strain evidence="4">HMF5335</strain>
    </source>
</reference>
<feature type="compositionally biased region" description="Basic and acidic residues" evidence="2">
    <location>
        <begin position="328"/>
        <end position="345"/>
    </location>
</feature>
<evidence type="ECO:0000256" key="3">
    <source>
        <dbReference type="SAM" id="Phobius"/>
    </source>
</evidence>
<feature type="transmembrane region" description="Helical" evidence="3">
    <location>
        <begin position="99"/>
        <end position="118"/>
    </location>
</feature>
<dbReference type="RefSeq" id="WP_207364065.1">
    <property type="nucleotide sequence ID" value="NZ_JAFMYV010000003.1"/>
</dbReference>
<dbReference type="AlphaFoldDB" id="A0A939K4S7"/>
<name>A0A939K4S7_9BACT</name>
<feature type="transmembrane region" description="Helical" evidence="3">
    <location>
        <begin position="21"/>
        <end position="49"/>
    </location>
</feature>
<feature type="coiled-coil region" evidence="1">
    <location>
        <begin position="259"/>
        <end position="290"/>
    </location>
</feature>